<feature type="compositionally biased region" description="Basic and acidic residues" evidence="1">
    <location>
        <begin position="44"/>
        <end position="65"/>
    </location>
</feature>
<feature type="region of interest" description="Disordered" evidence="1">
    <location>
        <begin position="1"/>
        <end position="65"/>
    </location>
</feature>
<dbReference type="Proteomes" id="UP000737018">
    <property type="component" value="Unassembled WGS sequence"/>
</dbReference>
<evidence type="ECO:0000256" key="1">
    <source>
        <dbReference type="SAM" id="MobiDB-lite"/>
    </source>
</evidence>
<name>A0A8J4QHH8_9ROSI</name>
<protein>
    <submittedName>
        <fullName evidence="2">Uncharacterized protein</fullName>
    </submittedName>
</protein>
<dbReference type="EMBL" id="JRKL02010531">
    <property type="protein sequence ID" value="KAF3945961.1"/>
    <property type="molecule type" value="Genomic_DNA"/>
</dbReference>
<dbReference type="OrthoDB" id="1587330at2759"/>
<reference evidence="2" key="1">
    <citation type="submission" date="2020-03" db="EMBL/GenBank/DDBJ databases">
        <title>Castanea mollissima Vanexum genome sequencing.</title>
        <authorList>
            <person name="Staton M."/>
        </authorList>
    </citation>
    <scope>NUCLEOTIDE SEQUENCE</scope>
    <source>
        <tissue evidence="2">Leaf</tissue>
    </source>
</reference>
<accession>A0A8J4QHH8</accession>
<comment type="caution">
    <text evidence="2">The sequence shown here is derived from an EMBL/GenBank/DDBJ whole genome shotgun (WGS) entry which is preliminary data.</text>
</comment>
<dbReference type="AlphaFoldDB" id="A0A8J4QHH8"/>
<organism evidence="2 3">
    <name type="scientific">Castanea mollissima</name>
    <name type="common">Chinese chestnut</name>
    <dbReference type="NCBI Taxonomy" id="60419"/>
    <lineage>
        <taxon>Eukaryota</taxon>
        <taxon>Viridiplantae</taxon>
        <taxon>Streptophyta</taxon>
        <taxon>Embryophyta</taxon>
        <taxon>Tracheophyta</taxon>
        <taxon>Spermatophyta</taxon>
        <taxon>Magnoliopsida</taxon>
        <taxon>eudicotyledons</taxon>
        <taxon>Gunneridae</taxon>
        <taxon>Pentapetalae</taxon>
        <taxon>rosids</taxon>
        <taxon>fabids</taxon>
        <taxon>Fagales</taxon>
        <taxon>Fagaceae</taxon>
        <taxon>Castanea</taxon>
    </lineage>
</organism>
<feature type="compositionally biased region" description="Acidic residues" evidence="1">
    <location>
        <begin position="131"/>
        <end position="140"/>
    </location>
</feature>
<feature type="compositionally biased region" description="Basic residues" evidence="1">
    <location>
        <begin position="34"/>
        <end position="43"/>
    </location>
</feature>
<feature type="compositionally biased region" description="Basic residues" evidence="1">
    <location>
        <begin position="114"/>
        <end position="125"/>
    </location>
</feature>
<keyword evidence="3" id="KW-1185">Reference proteome</keyword>
<feature type="compositionally biased region" description="Basic and acidic residues" evidence="1">
    <location>
        <begin position="91"/>
        <end position="112"/>
    </location>
</feature>
<evidence type="ECO:0000313" key="3">
    <source>
        <dbReference type="Proteomes" id="UP000737018"/>
    </source>
</evidence>
<feature type="compositionally biased region" description="Basic and acidic residues" evidence="1">
    <location>
        <begin position="24"/>
        <end position="33"/>
    </location>
</feature>
<evidence type="ECO:0000313" key="2">
    <source>
        <dbReference type="EMBL" id="KAF3945961.1"/>
    </source>
</evidence>
<proteinExistence type="predicted"/>
<gene>
    <name evidence="2" type="ORF">CMV_027718</name>
</gene>
<feature type="region of interest" description="Disordered" evidence="1">
    <location>
        <begin position="86"/>
        <end position="140"/>
    </location>
</feature>
<sequence length="140" mass="15976">MGRPKPGADISIGNQRRIPAIRKTQTEAEDHKMQQHNKGRTKRLREGRSESIRMETGRRGERDIFEPASCKQQRLKSRCALACSLGPAHNKMLDQSHRTDTTELVEEKETPAAKHSRPQKRRPNNRRVVEDTSEEEAGAL</sequence>